<dbReference type="PROSITE" id="PS50822">
    <property type="entry name" value="PIWI"/>
    <property type="match status" value="1"/>
</dbReference>
<evidence type="ECO:0000259" key="1">
    <source>
        <dbReference type="PROSITE" id="PS50822"/>
    </source>
</evidence>
<evidence type="ECO:0000313" key="2">
    <source>
        <dbReference type="EMBL" id="VDK51015.1"/>
    </source>
</evidence>
<dbReference type="PANTHER" id="PTHR22891">
    <property type="entry name" value="EUKARYOTIC TRANSLATION INITIATION FACTOR 2C"/>
    <property type="match status" value="1"/>
</dbReference>
<sequence length="150" mass="17252">MEGEIEAFRVGMRRYAKTTKGIENYSPRIVCIIACKRHNKRFALDNGRMLENCLPLTVIDKDITRPDTTEFFMQSHKIIKGTGKLPAYSMPLNEANLTMDEAQSLMMALCFTHQIVTQSISIPEPIYQADEWAKRGRNNFKAMVYVFLLI</sequence>
<dbReference type="Proteomes" id="UP000271098">
    <property type="component" value="Unassembled WGS sequence"/>
</dbReference>
<dbReference type="Gene3D" id="3.30.420.10">
    <property type="entry name" value="Ribonuclease H-like superfamily/Ribonuclease H"/>
    <property type="match status" value="1"/>
</dbReference>
<evidence type="ECO:0000313" key="4">
    <source>
        <dbReference type="WBParaSite" id="GPUH_0000549801-mRNA-1"/>
    </source>
</evidence>
<dbReference type="EMBL" id="UYRT01011751">
    <property type="protein sequence ID" value="VDK51015.1"/>
    <property type="molecule type" value="Genomic_DNA"/>
</dbReference>
<organism evidence="4">
    <name type="scientific">Gongylonema pulchrum</name>
    <dbReference type="NCBI Taxonomy" id="637853"/>
    <lineage>
        <taxon>Eukaryota</taxon>
        <taxon>Metazoa</taxon>
        <taxon>Ecdysozoa</taxon>
        <taxon>Nematoda</taxon>
        <taxon>Chromadorea</taxon>
        <taxon>Rhabditida</taxon>
        <taxon>Spirurina</taxon>
        <taxon>Spiruromorpha</taxon>
        <taxon>Spiruroidea</taxon>
        <taxon>Gongylonematidae</taxon>
        <taxon>Gongylonema</taxon>
    </lineage>
</organism>
<dbReference type="InterPro" id="IPR036397">
    <property type="entry name" value="RNaseH_sf"/>
</dbReference>
<dbReference type="InterPro" id="IPR003165">
    <property type="entry name" value="Piwi"/>
</dbReference>
<proteinExistence type="predicted"/>
<reference evidence="4" key="1">
    <citation type="submission" date="2016-06" db="UniProtKB">
        <authorList>
            <consortium name="WormBaseParasite"/>
        </authorList>
    </citation>
    <scope>IDENTIFICATION</scope>
</reference>
<dbReference type="WBParaSite" id="GPUH_0000549801-mRNA-1">
    <property type="protein sequence ID" value="GPUH_0000549801-mRNA-1"/>
    <property type="gene ID" value="GPUH_0000549801"/>
</dbReference>
<evidence type="ECO:0000313" key="3">
    <source>
        <dbReference type="Proteomes" id="UP000271098"/>
    </source>
</evidence>
<keyword evidence="3" id="KW-1185">Reference proteome</keyword>
<accession>A0A183D9V0</accession>
<gene>
    <name evidence="2" type="ORF">GPUH_LOCUS5489</name>
</gene>
<feature type="domain" description="Piwi" evidence="1">
    <location>
        <begin position="24"/>
        <end position="141"/>
    </location>
</feature>
<dbReference type="GO" id="GO:0003676">
    <property type="term" value="F:nucleic acid binding"/>
    <property type="evidence" value="ECO:0007669"/>
    <property type="project" value="InterPro"/>
</dbReference>
<dbReference type="Pfam" id="PF02171">
    <property type="entry name" value="Piwi"/>
    <property type="match status" value="1"/>
</dbReference>
<name>A0A183D9V0_9BILA</name>
<dbReference type="InterPro" id="IPR012337">
    <property type="entry name" value="RNaseH-like_sf"/>
</dbReference>
<dbReference type="OrthoDB" id="5868801at2759"/>
<protein>
    <submittedName>
        <fullName evidence="4">Piwi domain-containing protein</fullName>
    </submittedName>
</protein>
<dbReference type="SUPFAM" id="SSF53098">
    <property type="entry name" value="Ribonuclease H-like"/>
    <property type="match status" value="1"/>
</dbReference>
<reference evidence="2 3" key="2">
    <citation type="submission" date="2018-11" db="EMBL/GenBank/DDBJ databases">
        <authorList>
            <consortium name="Pathogen Informatics"/>
        </authorList>
    </citation>
    <scope>NUCLEOTIDE SEQUENCE [LARGE SCALE GENOMIC DNA]</scope>
</reference>
<dbReference type="AlphaFoldDB" id="A0A183D9V0"/>